<dbReference type="RefSeq" id="WP_143910079.1">
    <property type="nucleotide sequence ID" value="NZ_CP041765.1"/>
</dbReference>
<accession>A0A516X6H5</accession>
<dbReference type="Gene3D" id="2.40.110.10">
    <property type="entry name" value="Butyryl-CoA Dehydrogenase, subunit A, domain 2"/>
    <property type="match status" value="1"/>
</dbReference>
<dbReference type="Pfam" id="PF00441">
    <property type="entry name" value="Acyl-CoA_dh_1"/>
    <property type="match status" value="1"/>
</dbReference>
<dbReference type="AlphaFoldDB" id="A0A516X6H5"/>
<dbReference type="InterPro" id="IPR050741">
    <property type="entry name" value="Acyl-CoA_dehydrogenase"/>
</dbReference>
<dbReference type="Proteomes" id="UP000317344">
    <property type="component" value="Chromosome"/>
</dbReference>
<dbReference type="GO" id="GO:0050660">
    <property type="term" value="F:flavin adenine dinucleotide binding"/>
    <property type="evidence" value="ECO:0007669"/>
    <property type="project" value="InterPro"/>
</dbReference>
<dbReference type="SUPFAM" id="SSF47203">
    <property type="entry name" value="Acyl-CoA dehydrogenase C-terminal domain-like"/>
    <property type="match status" value="1"/>
</dbReference>
<feature type="domain" description="Acyl-CoA oxidase/dehydrogenase middle" evidence="10">
    <location>
        <begin position="184"/>
        <end position="285"/>
    </location>
</feature>
<feature type="domain" description="Acyl-CoA dehydrogenase/oxidase N-terminal" evidence="11">
    <location>
        <begin position="91"/>
        <end position="181"/>
    </location>
</feature>
<dbReference type="SUPFAM" id="SSF56645">
    <property type="entry name" value="Acyl-CoA dehydrogenase NM domain-like"/>
    <property type="match status" value="1"/>
</dbReference>
<keyword evidence="13" id="KW-1185">Reference proteome</keyword>
<dbReference type="GO" id="GO:0033539">
    <property type="term" value="P:fatty acid beta-oxidation using acyl-CoA dehydrogenase"/>
    <property type="evidence" value="ECO:0007669"/>
    <property type="project" value="TreeGrafter"/>
</dbReference>
<dbReference type="GO" id="GO:0005737">
    <property type="term" value="C:cytoplasm"/>
    <property type="evidence" value="ECO:0007669"/>
    <property type="project" value="TreeGrafter"/>
</dbReference>
<dbReference type="Pfam" id="PF02771">
    <property type="entry name" value="Acyl-CoA_dh_N"/>
    <property type="match status" value="1"/>
</dbReference>
<name>A0A516X6H5_9ACTN</name>
<dbReference type="KEGG" id="toy:FO059_16760"/>
<dbReference type="InterPro" id="IPR013786">
    <property type="entry name" value="AcylCoA_DH/ox_N"/>
</dbReference>
<evidence type="ECO:0000256" key="5">
    <source>
        <dbReference type="ARBA" id="ARBA00023002"/>
    </source>
</evidence>
<dbReference type="InterPro" id="IPR009100">
    <property type="entry name" value="AcylCoA_DH/oxidase_NM_dom_sf"/>
</dbReference>
<feature type="compositionally biased region" description="Basic and acidic residues" evidence="8">
    <location>
        <begin position="656"/>
        <end position="665"/>
    </location>
</feature>
<comment type="similarity">
    <text evidence="2 7">Belongs to the acyl-CoA dehydrogenase family.</text>
</comment>
<comment type="catalytic activity">
    <reaction evidence="6">
        <text>a 2,3-saturated acyl-CoA + A = a 2,3-dehydroacyl-CoA + AH2</text>
        <dbReference type="Rhea" id="RHEA:48608"/>
        <dbReference type="ChEBI" id="CHEBI:13193"/>
        <dbReference type="ChEBI" id="CHEBI:17499"/>
        <dbReference type="ChEBI" id="CHEBI:60015"/>
        <dbReference type="ChEBI" id="CHEBI:65111"/>
    </reaction>
</comment>
<dbReference type="FunFam" id="1.20.140.10:FF:000019">
    <property type="entry name" value="Acyl-CoA dehydrogenase"/>
    <property type="match status" value="1"/>
</dbReference>
<evidence type="ECO:0000256" key="1">
    <source>
        <dbReference type="ARBA" id="ARBA00001974"/>
    </source>
</evidence>
<dbReference type="Gene3D" id="1.20.140.10">
    <property type="entry name" value="Butyryl-CoA Dehydrogenase, subunit A, domain 3"/>
    <property type="match status" value="2"/>
</dbReference>
<evidence type="ECO:0000313" key="13">
    <source>
        <dbReference type="Proteomes" id="UP000317344"/>
    </source>
</evidence>
<feature type="region of interest" description="Disordered" evidence="8">
    <location>
        <begin position="645"/>
        <end position="665"/>
    </location>
</feature>
<dbReference type="Gene3D" id="1.10.540.10">
    <property type="entry name" value="Acyl-CoA dehydrogenase/oxidase, N-terminal domain"/>
    <property type="match status" value="1"/>
</dbReference>
<evidence type="ECO:0000256" key="4">
    <source>
        <dbReference type="ARBA" id="ARBA00022827"/>
    </source>
</evidence>
<feature type="compositionally biased region" description="Low complexity" evidence="8">
    <location>
        <begin position="1"/>
        <end position="10"/>
    </location>
</feature>
<dbReference type="EMBL" id="CP041765">
    <property type="protein sequence ID" value="QDQ98674.1"/>
    <property type="molecule type" value="Genomic_DNA"/>
</dbReference>
<gene>
    <name evidence="12" type="ORF">FO059_16760</name>
</gene>
<evidence type="ECO:0000259" key="11">
    <source>
        <dbReference type="Pfam" id="PF02771"/>
    </source>
</evidence>
<evidence type="ECO:0000313" key="12">
    <source>
        <dbReference type="EMBL" id="QDQ98674.1"/>
    </source>
</evidence>
<evidence type="ECO:0000259" key="10">
    <source>
        <dbReference type="Pfam" id="PF02770"/>
    </source>
</evidence>
<reference evidence="12 13" key="1">
    <citation type="submission" date="2019-07" db="EMBL/GenBank/DDBJ databases">
        <title>Tomitella cavernea sp. nov., an actinomycete isolated from soil.</title>
        <authorList>
            <person name="Cheng J."/>
        </authorList>
    </citation>
    <scope>NUCLEOTIDE SEQUENCE [LARGE SCALE GENOMIC DNA]</scope>
    <source>
        <strain evidence="12 13">HY188</strain>
    </source>
</reference>
<evidence type="ECO:0000256" key="6">
    <source>
        <dbReference type="ARBA" id="ARBA00052546"/>
    </source>
</evidence>
<dbReference type="InterPro" id="IPR006091">
    <property type="entry name" value="Acyl-CoA_Oxase/DH_mid-dom"/>
</dbReference>
<evidence type="ECO:0000256" key="8">
    <source>
        <dbReference type="SAM" id="MobiDB-lite"/>
    </source>
</evidence>
<dbReference type="PANTHER" id="PTHR48083:SF31">
    <property type="entry name" value="ACYL-COA DEHYDROGENASE FADE10-RELATED"/>
    <property type="match status" value="1"/>
</dbReference>
<dbReference type="OrthoDB" id="8876745at2"/>
<dbReference type="Pfam" id="PF02770">
    <property type="entry name" value="Acyl-CoA_dh_M"/>
    <property type="match status" value="1"/>
</dbReference>
<keyword evidence="4 7" id="KW-0274">FAD</keyword>
<dbReference type="FunFam" id="1.10.540.10:FF:000001">
    <property type="entry name" value="Very long-chain-specific acyl-CoA dehydrogenase, mitochondrial"/>
    <property type="match status" value="1"/>
</dbReference>
<feature type="domain" description="Acyl-CoA dehydrogenase/oxidase C-terminal" evidence="9">
    <location>
        <begin position="299"/>
        <end position="457"/>
    </location>
</feature>
<comment type="cofactor">
    <cofactor evidence="1 7">
        <name>FAD</name>
        <dbReference type="ChEBI" id="CHEBI:57692"/>
    </cofactor>
</comment>
<reference evidence="12 13" key="2">
    <citation type="submission" date="2019-07" db="EMBL/GenBank/DDBJ databases">
        <authorList>
            <person name="Huang Y."/>
        </authorList>
    </citation>
    <scope>NUCLEOTIDE SEQUENCE [LARGE SCALE GENOMIC DNA]</scope>
    <source>
        <strain evidence="12 13">HY188</strain>
    </source>
</reference>
<evidence type="ECO:0000256" key="2">
    <source>
        <dbReference type="ARBA" id="ARBA00009347"/>
    </source>
</evidence>
<protein>
    <submittedName>
        <fullName evidence="12">Acyl-CoA dehydrogenase</fullName>
    </submittedName>
</protein>
<evidence type="ECO:0000256" key="3">
    <source>
        <dbReference type="ARBA" id="ARBA00022630"/>
    </source>
</evidence>
<dbReference type="PANTHER" id="PTHR48083">
    <property type="entry name" value="MEDIUM-CHAIN SPECIFIC ACYL-COA DEHYDROGENASE, MITOCHONDRIAL-RELATED"/>
    <property type="match status" value="1"/>
</dbReference>
<organism evidence="12 13">
    <name type="scientific">Tomitella fengzijianii</name>
    <dbReference type="NCBI Taxonomy" id="2597660"/>
    <lineage>
        <taxon>Bacteria</taxon>
        <taxon>Bacillati</taxon>
        <taxon>Actinomycetota</taxon>
        <taxon>Actinomycetes</taxon>
        <taxon>Mycobacteriales</taxon>
        <taxon>Tomitella</taxon>
    </lineage>
</organism>
<evidence type="ECO:0000259" key="9">
    <source>
        <dbReference type="Pfam" id="PF00441"/>
    </source>
</evidence>
<keyword evidence="3 7" id="KW-0285">Flavoprotein</keyword>
<dbReference type="InterPro" id="IPR037069">
    <property type="entry name" value="AcylCoA_DH/ox_N_sf"/>
</dbReference>
<dbReference type="FunFam" id="2.40.110.10:FF:000023">
    <property type="entry name" value="Acyl-CoA dehydrogenase FadE10"/>
    <property type="match status" value="1"/>
</dbReference>
<dbReference type="InterPro" id="IPR009075">
    <property type="entry name" value="AcylCo_DH/oxidase_C"/>
</dbReference>
<sequence length="665" mass="71925">MSGTTARAAGDTGGATDGDKRPTVTAEEAREVAEQAREGGWDKPSFAKEMFLGRFPLELVHPFPRPPAEDVARTDEYLRTLRGVCEQMDGQRIEAEARIPDEYVRMLAEAGAFGLKIDRAHGGMGLSQVAYNRVLTLVASVHPSIGALLSAHQSIGVPEPLKLAGSDAQKDEYLPRCARGEVSAFLLTEPDVGSDPARLASTATPVDDGAAYELDGVKLWTTNGVIADLLVVMARVPEWDDASGAHHRGGVSAFVVEAASEGITVERRNRFMGLRGIENGVTRLHKVRVPRENLIGREGDGLKIALTTLNAGRLAIPAMAAGSGKWCLKIAREWSRERVQWGKPVGEHEAVATMIARIAATTYALESVVELAGQMADEGRNDIRIEAALGKLWSSEQVCELADMLLQIRGGRGYETASSLRDRGERAVPVEQLVRDLRINRIFEGSSEIMRLLIAREAVDAHLSAAGALADPKSDLQGKAKAAAGASEFYARWLPTLVAGRGDVPGGYAEFGELAGHLRFIERSARKLARNTFYGMARWQAGMENRQAFLGRIVDIGAELFAMSAACVRAEAQRQDDPVQGGGAHELADAFCRQAAGRAEHLMHALWHNTDASDRALARGVLDDRYTWLEAGILDQSEGTGPWIAHWEPGPSTEPDVARRSARAE</sequence>
<proteinExistence type="inferred from homology"/>
<evidence type="ECO:0000256" key="7">
    <source>
        <dbReference type="RuleBase" id="RU362125"/>
    </source>
</evidence>
<feature type="region of interest" description="Disordered" evidence="8">
    <location>
        <begin position="1"/>
        <end position="40"/>
    </location>
</feature>
<dbReference type="InterPro" id="IPR046373">
    <property type="entry name" value="Acyl-CoA_Oxase/DH_mid-dom_sf"/>
</dbReference>
<keyword evidence="5 7" id="KW-0560">Oxidoreductase</keyword>
<dbReference type="InterPro" id="IPR036250">
    <property type="entry name" value="AcylCo_DH-like_C"/>
</dbReference>
<feature type="compositionally biased region" description="Basic and acidic residues" evidence="8">
    <location>
        <begin position="17"/>
        <end position="40"/>
    </location>
</feature>
<dbReference type="GO" id="GO:0003995">
    <property type="term" value="F:acyl-CoA dehydrogenase activity"/>
    <property type="evidence" value="ECO:0007669"/>
    <property type="project" value="TreeGrafter"/>
</dbReference>